<dbReference type="Pfam" id="PF01476">
    <property type="entry name" value="LysM"/>
    <property type="match status" value="3"/>
</dbReference>
<dbReference type="Proteomes" id="UP000005801">
    <property type="component" value="Unassembled WGS sequence"/>
</dbReference>
<feature type="domain" description="LysM" evidence="3">
    <location>
        <begin position="540"/>
        <end position="584"/>
    </location>
</feature>
<dbReference type="CDD" id="cd16894">
    <property type="entry name" value="MltD-like"/>
    <property type="match status" value="1"/>
</dbReference>
<dbReference type="PANTHER" id="PTHR37423:SF2">
    <property type="entry name" value="MEMBRANE-BOUND LYTIC MUREIN TRANSGLYCOSYLASE C"/>
    <property type="match status" value="1"/>
</dbReference>
<dbReference type="eggNOG" id="COG1388">
    <property type="taxonomic scope" value="Bacteria"/>
</dbReference>
<dbReference type="InterPro" id="IPR036779">
    <property type="entry name" value="LysM_dom_sf"/>
</dbReference>
<dbReference type="Gene3D" id="1.10.530.10">
    <property type="match status" value="1"/>
</dbReference>
<feature type="compositionally biased region" description="Basic and acidic residues" evidence="2">
    <location>
        <begin position="618"/>
        <end position="628"/>
    </location>
</feature>
<dbReference type="SMART" id="SM00257">
    <property type="entry name" value="LysM"/>
    <property type="match status" value="2"/>
</dbReference>
<dbReference type="Pfam" id="PF01464">
    <property type="entry name" value="SLT"/>
    <property type="match status" value="1"/>
</dbReference>
<feature type="region of interest" description="Disordered" evidence="2">
    <location>
        <begin position="1"/>
        <end position="36"/>
    </location>
</feature>
<evidence type="ECO:0000256" key="1">
    <source>
        <dbReference type="ARBA" id="ARBA00007734"/>
    </source>
</evidence>
<feature type="domain" description="LysM" evidence="3">
    <location>
        <begin position="377"/>
        <end position="421"/>
    </location>
</feature>
<evidence type="ECO:0000313" key="4">
    <source>
        <dbReference type="EMBL" id="EDM75426.1"/>
    </source>
</evidence>
<protein>
    <submittedName>
        <fullName evidence="4">Transglycosylase, Slt family protein</fullName>
    </submittedName>
</protein>
<dbReference type="GO" id="GO:0016020">
    <property type="term" value="C:membrane"/>
    <property type="evidence" value="ECO:0007669"/>
    <property type="project" value="InterPro"/>
</dbReference>
<dbReference type="InterPro" id="IPR023346">
    <property type="entry name" value="Lysozyme-like_dom_sf"/>
</dbReference>
<proteinExistence type="inferred from homology"/>
<evidence type="ECO:0000259" key="3">
    <source>
        <dbReference type="PROSITE" id="PS51782"/>
    </source>
</evidence>
<dbReference type="EMBL" id="ABCS01000092">
    <property type="protein sequence ID" value="EDM75426.1"/>
    <property type="molecule type" value="Genomic_DNA"/>
</dbReference>
<dbReference type="InterPro" id="IPR008258">
    <property type="entry name" value="Transglycosylase_SLT_dom_1"/>
</dbReference>
<dbReference type="Gene3D" id="3.10.350.10">
    <property type="entry name" value="LysM domain"/>
    <property type="match status" value="2"/>
</dbReference>
<dbReference type="SUPFAM" id="SSF54106">
    <property type="entry name" value="LysM domain"/>
    <property type="match status" value="2"/>
</dbReference>
<dbReference type="CDD" id="cd00118">
    <property type="entry name" value="LysM"/>
    <property type="match status" value="3"/>
</dbReference>
<evidence type="ECO:0000256" key="2">
    <source>
        <dbReference type="SAM" id="MobiDB-lite"/>
    </source>
</evidence>
<comment type="caution">
    <text evidence="4">The sequence shown here is derived from an EMBL/GenBank/DDBJ whole genome shotgun (WGS) entry which is preliminary data.</text>
</comment>
<name>A6GFE1_9BACT</name>
<dbReference type="PANTHER" id="PTHR37423">
    <property type="entry name" value="SOLUBLE LYTIC MUREIN TRANSGLYCOSYLASE-RELATED"/>
    <property type="match status" value="1"/>
</dbReference>
<gene>
    <name evidence="4" type="ORF">PPSIR1_04298</name>
</gene>
<dbReference type="eggNOG" id="COG0741">
    <property type="taxonomic scope" value="Bacteria"/>
</dbReference>
<evidence type="ECO:0000313" key="5">
    <source>
        <dbReference type="Proteomes" id="UP000005801"/>
    </source>
</evidence>
<sequence>MLSPSGVLAAGPDADASAVEAPAPPKGKMQIGASWDQPVWADTRARERVRGDRPEGASIHVAYAAPDRRWDRELRASLEAFEATAFPEGQAPRKTIVDEPPEAWMRQLELPDIPVRWNTQTVEYLRYFKDDPKGKRIIAAWLDRMGRYEARLRAILAEAGLPEDLVYVAMVESGFKPSASSAVGAAGMWQFMEQTGRVYGLGGDYWKDDRLDFERSSYAAAAYLSDLEARFGTWELALAAYNAGYGLVVQTIRRNNTNNFWALAEVENGLPRQTMNYVPKILAAAIVGHNREAFGLPPAGQPALELMEVEVPPGTRFEDLAKAIGSDEDLLEEINGAYLRGRVPPEGGPSRIRIPRSAHAAFQKLGGDFSGLSQPFATYTARLGDDLKSIAAAHGITEKQLRKLNGIHDSGEIVGGVVLVVPTADSVDAGESPLPPIVAVPPLKVPAGKRLVFFRVTRSTASNAIAASFDVGWGEIVAWNDLDPQARLVDGQMLQVLVDEGFDAAAAGVKVLTPQTARHVIRGTAEHLEAVLEERELLRRGYTVKKGDSLERIAKKFGLSHGSLARINGVNRNHRYKAGDVIVVYVDKKHKKATTTAPKPKPTTLTTELDVAQSLAPQDREHDTELPKARPPSTPKTSRVPGRKYDD</sequence>
<dbReference type="AlphaFoldDB" id="A6GFE1"/>
<dbReference type="STRING" id="391625.PPSIR1_04298"/>
<accession>A6GFE1</accession>
<organism evidence="4 5">
    <name type="scientific">Plesiocystis pacifica SIR-1</name>
    <dbReference type="NCBI Taxonomy" id="391625"/>
    <lineage>
        <taxon>Bacteria</taxon>
        <taxon>Pseudomonadati</taxon>
        <taxon>Myxococcota</taxon>
        <taxon>Polyangia</taxon>
        <taxon>Nannocystales</taxon>
        <taxon>Nannocystaceae</taxon>
        <taxon>Plesiocystis</taxon>
    </lineage>
</organism>
<dbReference type="GO" id="GO:0008933">
    <property type="term" value="F:peptidoglycan lytic transglycosylase activity"/>
    <property type="evidence" value="ECO:0007669"/>
    <property type="project" value="InterPro"/>
</dbReference>
<reference evidence="4 5" key="1">
    <citation type="submission" date="2007-06" db="EMBL/GenBank/DDBJ databases">
        <authorList>
            <person name="Shimkets L."/>
            <person name="Ferriera S."/>
            <person name="Johnson J."/>
            <person name="Kravitz S."/>
            <person name="Beeson K."/>
            <person name="Sutton G."/>
            <person name="Rogers Y.-H."/>
            <person name="Friedman R."/>
            <person name="Frazier M."/>
            <person name="Venter J.C."/>
        </authorList>
    </citation>
    <scope>NUCLEOTIDE SEQUENCE [LARGE SCALE GENOMIC DNA]</scope>
    <source>
        <strain evidence="4 5">SIR-1</strain>
    </source>
</reference>
<dbReference type="PROSITE" id="PS51782">
    <property type="entry name" value="LYSM"/>
    <property type="match status" value="2"/>
</dbReference>
<dbReference type="GO" id="GO:0000270">
    <property type="term" value="P:peptidoglycan metabolic process"/>
    <property type="evidence" value="ECO:0007669"/>
    <property type="project" value="InterPro"/>
</dbReference>
<dbReference type="InterPro" id="IPR000189">
    <property type="entry name" value="Transglyc_AS"/>
</dbReference>
<dbReference type="PROSITE" id="PS00922">
    <property type="entry name" value="TRANSGLYCOSYLASE"/>
    <property type="match status" value="1"/>
</dbReference>
<feature type="region of interest" description="Disordered" evidence="2">
    <location>
        <begin position="612"/>
        <end position="647"/>
    </location>
</feature>
<comment type="similarity">
    <text evidence="1">Belongs to the transglycosylase Slt family.</text>
</comment>
<dbReference type="InterPro" id="IPR018392">
    <property type="entry name" value="LysM"/>
</dbReference>
<keyword evidence="5" id="KW-1185">Reference proteome</keyword>
<dbReference type="SUPFAM" id="SSF53955">
    <property type="entry name" value="Lysozyme-like"/>
    <property type="match status" value="1"/>
</dbReference>